<dbReference type="Pfam" id="PF00005">
    <property type="entry name" value="ABC_tran"/>
    <property type="match status" value="1"/>
</dbReference>
<keyword evidence="15" id="KW-1185">Reference proteome</keyword>
<dbReference type="InterPro" id="IPR039395">
    <property type="entry name" value="Peptidase_C39-like_A"/>
</dbReference>
<evidence type="ECO:0000256" key="9">
    <source>
        <dbReference type="SAM" id="MobiDB-lite"/>
    </source>
</evidence>
<feature type="domain" description="ABC transporter" evidence="11">
    <location>
        <begin position="486"/>
        <end position="721"/>
    </location>
</feature>
<dbReference type="Pfam" id="PF00664">
    <property type="entry name" value="ABC_membrane"/>
    <property type="match status" value="1"/>
</dbReference>
<comment type="caution">
    <text evidence="14">The sequence shown here is derived from an EMBL/GenBank/DDBJ whole genome shotgun (WGS) entry which is preliminary data.</text>
</comment>
<evidence type="ECO:0000256" key="6">
    <source>
        <dbReference type="ARBA" id="ARBA00022840"/>
    </source>
</evidence>
<dbReference type="InterPro" id="IPR010132">
    <property type="entry name" value="ATPase_T1SS_HlyB"/>
</dbReference>
<protein>
    <submittedName>
        <fullName evidence="14">Type I secretion system permease/ATPase</fullName>
    </submittedName>
</protein>
<dbReference type="CDD" id="cd18588">
    <property type="entry name" value="ABC_6TM_CyaB_HlyB_like"/>
    <property type="match status" value="1"/>
</dbReference>
<dbReference type="Gene3D" id="1.20.1560.10">
    <property type="entry name" value="ABC transporter type 1, transmembrane domain"/>
    <property type="match status" value="1"/>
</dbReference>
<sequence length="730" mass="80337">MSNPEQDPSNTSAETGQVEAHPSPVDTGLACFVLMLQFLGQAADAGQLRHQAGKGSEPFDATDILRAAKALGVKARKVAADWDKLPGIPLPAIACARDGSFFILGKVAADKALIQSPNDQGPRTISKDEFLALWSGELILMTTRAHMAGAARAFDITWFIPAIVKYRKLLGEVFVASFFLQLCGLITPLFFQVVIDKVLVHKGLMTLDVMVFALVVVASFEVLMGGLRTYVFAHTTNRIDVELGARLFRHLLALPLSYFESRQVGQSVARVRELEHIREFLTSNSVTLILDLLFTVVFLAVMYIYSPLLTLIVALSLPCYVAVSWVVTPILRERLNEKFNRGSENQAFLVEAVTGVQTLKAMAVEPQMQRKWEEQLGGYVTAGFKAGMLGNIGSQVVQYINKITMAITLFMGAKLVIDGDLTVGQLVAFNMMAGRVSAPVLRLAQLWQDFQQVRISLERLGDILNSPTEPAHNPNRATLPRIEGHVAFEGVRFRYRPDGPEVLKRTDLAIPAGQIIGVVGPSGSGKSTLTKLIQRLYVPETGRVLVDGVDLAMVDTAWLRRQVGVVLQENLLFHKSVRENIALSDPAVPLDRVIEAAELAGAHEFILQLTEGYDTQIDERGANLSGGQRQRMAIARALITNPRILILDEATSALDAESEEIIQNNLKRMAEGRTVIIIAHRLSALRQAQRILTIEKGEITEDGTHKELLQKNGRYADLWHRQMGGMMAAE</sequence>
<gene>
    <name evidence="14" type="ORF">NYP16_06845</name>
</gene>
<evidence type="ECO:0000256" key="1">
    <source>
        <dbReference type="ARBA" id="ARBA00004651"/>
    </source>
</evidence>
<keyword evidence="7 10" id="KW-1133">Transmembrane helix</keyword>
<accession>A0A9X3TX82</accession>
<feature type="domain" description="Peptidase C39" evidence="13">
    <location>
        <begin position="17"/>
        <end position="141"/>
    </location>
</feature>
<evidence type="ECO:0000256" key="4">
    <source>
        <dbReference type="ARBA" id="ARBA00022692"/>
    </source>
</evidence>
<evidence type="ECO:0000256" key="5">
    <source>
        <dbReference type="ARBA" id="ARBA00022741"/>
    </source>
</evidence>
<dbReference type="GO" id="GO:0006508">
    <property type="term" value="P:proteolysis"/>
    <property type="evidence" value="ECO:0007669"/>
    <property type="project" value="InterPro"/>
</dbReference>
<reference evidence="14" key="2">
    <citation type="journal article" date="2023" name="Syst. Appl. Microbiol.">
        <title>Govania unica gen. nov., sp. nov., a rare biosphere bacterium that represents a novel family in the class Alphaproteobacteria.</title>
        <authorList>
            <person name="Vandamme P."/>
            <person name="Peeters C."/>
            <person name="Hettiarachchi A."/>
            <person name="Cnockaert M."/>
            <person name="Carlier A."/>
        </authorList>
    </citation>
    <scope>NUCLEOTIDE SEQUENCE</scope>
    <source>
        <strain evidence="14">LMG 31809</strain>
    </source>
</reference>
<feature type="domain" description="ABC transmembrane type-1" evidence="12">
    <location>
        <begin position="173"/>
        <end position="452"/>
    </location>
</feature>
<dbReference type="GO" id="GO:0034040">
    <property type="term" value="F:ATPase-coupled lipid transmembrane transporter activity"/>
    <property type="evidence" value="ECO:0007669"/>
    <property type="project" value="TreeGrafter"/>
</dbReference>
<dbReference type="GO" id="GO:0140359">
    <property type="term" value="F:ABC-type transporter activity"/>
    <property type="evidence" value="ECO:0007669"/>
    <property type="project" value="InterPro"/>
</dbReference>
<dbReference type="PANTHER" id="PTHR24221">
    <property type="entry name" value="ATP-BINDING CASSETTE SUB-FAMILY B"/>
    <property type="match status" value="1"/>
</dbReference>
<dbReference type="InterPro" id="IPR036640">
    <property type="entry name" value="ABC1_TM_sf"/>
</dbReference>
<feature type="transmembrane region" description="Helical" evidence="10">
    <location>
        <begin position="286"/>
        <end position="305"/>
    </location>
</feature>
<dbReference type="InterPro" id="IPR027417">
    <property type="entry name" value="P-loop_NTPase"/>
</dbReference>
<evidence type="ECO:0000259" key="12">
    <source>
        <dbReference type="PROSITE" id="PS50929"/>
    </source>
</evidence>
<dbReference type="Gene3D" id="3.40.50.300">
    <property type="entry name" value="P-loop containing nucleotide triphosphate hydrolases"/>
    <property type="match status" value="1"/>
</dbReference>
<evidence type="ECO:0000256" key="7">
    <source>
        <dbReference type="ARBA" id="ARBA00022989"/>
    </source>
</evidence>
<name>A0A9X3TX82_9PROT</name>
<dbReference type="SUPFAM" id="SSF90123">
    <property type="entry name" value="ABC transporter transmembrane region"/>
    <property type="match status" value="1"/>
</dbReference>
<dbReference type="SUPFAM" id="SSF52540">
    <property type="entry name" value="P-loop containing nucleoside triphosphate hydrolases"/>
    <property type="match status" value="1"/>
</dbReference>
<keyword evidence="5" id="KW-0547">Nucleotide-binding</keyword>
<evidence type="ECO:0000256" key="2">
    <source>
        <dbReference type="ARBA" id="ARBA00022448"/>
    </source>
</evidence>
<keyword evidence="4 10" id="KW-0812">Transmembrane</keyword>
<feature type="compositionally biased region" description="Polar residues" evidence="9">
    <location>
        <begin position="1"/>
        <end position="15"/>
    </location>
</feature>
<dbReference type="AlphaFoldDB" id="A0A9X3TX82"/>
<dbReference type="Pfam" id="PF03412">
    <property type="entry name" value="Peptidase_C39"/>
    <property type="match status" value="1"/>
</dbReference>
<dbReference type="SMART" id="SM00382">
    <property type="entry name" value="AAA"/>
    <property type="match status" value="1"/>
</dbReference>
<keyword evidence="2" id="KW-0813">Transport</keyword>
<keyword evidence="3" id="KW-1003">Cell membrane</keyword>
<dbReference type="Proteomes" id="UP001141619">
    <property type="component" value="Unassembled WGS sequence"/>
</dbReference>
<feature type="transmembrane region" description="Helical" evidence="10">
    <location>
        <begin position="203"/>
        <end position="224"/>
    </location>
</feature>
<feature type="region of interest" description="Disordered" evidence="9">
    <location>
        <begin position="1"/>
        <end position="22"/>
    </location>
</feature>
<evidence type="ECO:0000259" key="11">
    <source>
        <dbReference type="PROSITE" id="PS50893"/>
    </source>
</evidence>
<dbReference type="InterPro" id="IPR017871">
    <property type="entry name" value="ABC_transporter-like_CS"/>
</dbReference>
<dbReference type="InterPro" id="IPR003439">
    <property type="entry name" value="ABC_transporter-like_ATP-bd"/>
</dbReference>
<evidence type="ECO:0000259" key="13">
    <source>
        <dbReference type="PROSITE" id="PS50990"/>
    </source>
</evidence>
<dbReference type="Gene3D" id="3.90.70.10">
    <property type="entry name" value="Cysteine proteinases"/>
    <property type="match status" value="1"/>
</dbReference>
<dbReference type="GO" id="GO:0016887">
    <property type="term" value="F:ATP hydrolysis activity"/>
    <property type="evidence" value="ECO:0007669"/>
    <property type="project" value="InterPro"/>
</dbReference>
<dbReference type="GO" id="GO:0030256">
    <property type="term" value="C:type I protein secretion system complex"/>
    <property type="evidence" value="ECO:0007669"/>
    <property type="project" value="InterPro"/>
</dbReference>
<proteinExistence type="predicted"/>
<dbReference type="InterPro" id="IPR003593">
    <property type="entry name" value="AAA+_ATPase"/>
</dbReference>
<feature type="transmembrane region" description="Helical" evidence="10">
    <location>
        <begin position="169"/>
        <end position="191"/>
    </location>
</feature>
<dbReference type="GO" id="GO:0008233">
    <property type="term" value="F:peptidase activity"/>
    <property type="evidence" value="ECO:0007669"/>
    <property type="project" value="InterPro"/>
</dbReference>
<evidence type="ECO:0000256" key="3">
    <source>
        <dbReference type="ARBA" id="ARBA00022475"/>
    </source>
</evidence>
<dbReference type="PROSITE" id="PS50929">
    <property type="entry name" value="ABC_TM1F"/>
    <property type="match status" value="1"/>
</dbReference>
<comment type="subcellular location">
    <subcellularLocation>
        <location evidence="1">Cell membrane</location>
        <topology evidence="1">Multi-pass membrane protein</topology>
    </subcellularLocation>
</comment>
<dbReference type="CDD" id="cd02417">
    <property type="entry name" value="Peptidase_C39_likeA"/>
    <property type="match status" value="1"/>
</dbReference>
<evidence type="ECO:0000313" key="14">
    <source>
        <dbReference type="EMBL" id="MDA5193670.1"/>
    </source>
</evidence>
<feature type="transmembrane region" description="Helical" evidence="10">
    <location>
        <begin position="311"/>
        <end position="331"/>
    </location>
</feature>
<dbReference type="InterPro" id="IPR011527">
    <property type="entry name" value="ABC1_TM_dom"/>
</dbReference>
<evidence type="ECO:0000256" key="8">
    <source>
        <dbReference type="ARBA" id="ARBA00023136"/>
    </source>
</evidence>
<dbReference type="EMBL" id="JANWOI010000002">
    <property type="protein sequence ID" value="MDA5193670.1"/>
    <property type="molecule type" value="Genomic_DNA"/>
</dbReference>
<dbReference type="GO" id="GO:0005524">
    <property type="term" value="F:ATP binding"/>
    <property type="evidence" value="ECO:0007669"/>
    <property type="project" value="UniProtKB-KW"/>
</dbReference>
<dbReference type="GO" id="GO:0030253">
    <property type="term" value="P:protein secretion by the type I secretion system"/>
    <property type="evidence" value="ECO:0007669"/>
    <property type="project" value="InterPro"/>
</dbReference>
<dbReference type="NCBIfam" id="TIGR01846">
    <property type="entry name" value="type_I_sec_HlyB"/>
    <property type="match status" value="1"/>
</dbReference>
<dbReference type="InterPro" id="IPR005074">
    <property type="entry name" value="Peptidase_C39"/>
</dbReference>
<dbReference type="InterPro" id="IPR039421">
    <property type="entry name" value="Type_1_exporter"/>
</dbReference>
<dbReference type="GO" id="GO:0005886">
    <property type="term" value="C:plasma membrane"/>
    <property type="evidence" value="ECO:0007669"/>
    <property type="project" value="UniProtKB-SubCell"/>
</dbReference>
<evidence type="ECO:0000313" key="15">
    <source>
        <dbReference type="Proteomes" id="UP001141619"/>
    </source>
</evidence>
<keyword evidence="8 10" id="KW-0472">Membrane</keyword>
<evidence type="ECO:0000256" key="10">
    <source>
        <dbReference type="SAM" id="Phobius"/>
    </source>
</evidence>
<dbReference type="PROSITE" id="PS00211">
    <property type="entry name" value="ABC_TRANSPORTER_1"/>
    <property type="match status" value="1"/>
</dbReference>
<keyword evidence="6" id="KW-0067">ATP-binding</keyword>
<reference evidence="14" key="1">
    <citation type="submission" date="2022-08" db="EMBL/GenBank/DDBJ databases">
        <authorList>
            <person name="Vandamme P."/>
            <person name="Hettiarachchi A."/>
            <person name="Peeters C."/>
            <person name="Cnockaert M."/>
            <person name="Carlier A."/>
        </authorList>
    </citation>
    <scope>NUCLEOTIDE SEQUENCE</scope>
    <source>
        <strain evidence="14">LMG 31809</strain>
    </source>
</reference>
<dbReference type="PROSITE" id="PS50990">
    <property type="entry name" value="PEPTIDASE_C39"/>
    <property type="match status" value="1"/>
</dbReference>
<dbReference type="PANTHER" id="PTHR24221:SF647">
    <property type="entry name" value="BLL6336 PROTEIN"/>
    <property type="match status" value="1"/>
</dbReference>
<organism evidence="14 15">
    <name type="scientific">Govanella unica</name>
    <dbReference type="NCBI Taxonomy" id="2975056"/>
    <lineage>
        <taxon>Bacteria</taxon>
        <taxon>Pseudomonadati</taxon>
        <taxon>Pseudomonadota</taxon>
        <taxon>Alphaproteobacteria</taxon>
        <taxon>Emcibacterales</taxon>
        <taxon>Govanellaceae</taxon>
        <taxon>Govanella</taxon>
    </lineage>
</organism>
<dbReference type="FunFam" id="1.20.1560.10:FF:000056">
    <property type="entry name" value="Alpha-hemolysin translocation ATP-binding protein HlyB"/>
    <property type="match status" value="1"/>
</dbReference>
<dbReference type="PROSITE" id="PS50893">
    <property type="entry name" value="ABC_TRANSPORTER_2"/>
    <property type="match status" value="1"/>
</dbReference>
<dbReference type="FunFam" id="3.40.50.300:FF:000299">
    <property type="entry name" value="ABC transporter ATP-binding protein/permease"/>
    <property type="match status" value="1"/>
</dbReference>